<evidence type="ECO:0000256" key="2">
    <source>
        <dbReference type="ARBA" id="ARBA00022679"/>
    </source>
</evidence>
<accession>A0A0G1XDA0</accession>
<dbReference type="Pfam" id="PF05175">
    <property type="entry name" value="MTS"/>
    <property type="match status" value="1"/>
</dbReference>
<feature type="domain" description="Methyltransferase small" evidence="3">
    <location>
        <begin position="2"/>
        <end position="164"/>
    </location>
</feature>
<dbReference type="Proteomes" id="UP000034637">
    <property type="component" value="Unassembled WGS sequence"/>
</dbReference>
<gene>
    <name evidence="4" type="ORF">UY33_C0009G0003</name>
</gene>
<organism evidence="4 5">
    <name type="scientific">Candidatus Amesbacteria bacterium GW2011_GWA1_48_9</name>
    <dbReference type="NCBI Taxonomy" id="1618355"/>
    <lineage>
        <taxon>Bacteria</taxon>
        <taxon>Candidatus Amesiibacteriota</taxon>
    </lineage>
</organism>
<dbReference type="PANTHER" id="PTHR47816:SF4">
    <property type="entry name" value="RIBOSOMAL RNA SMALL SUBUNIT METHYLTRANSFERASE C"/>
    <property type="match status" value="1"/>
</dbReference>
<dbReference type="PANTHER" id="PTHR47816">
    <property type="entry name" value="RIBOSOMAL RNA SMALL SUBUNIT METHYLTRANSFERASE C"/>
    <property type="match status" value="1"/>
</dbReference>
<dbReference type="InterPro" id="IPR046977">
    <property type="entry name" value="RsmC/RlmG"/>
</dbReference>
<keyword evidence="1 4" id="KW-0489">Methyltransferase</keyword>
<dbReference type="GO" id="GO:0008757">
    <property type="term" value="F:S-adenosylmethionine-dependent methyltransferase activity"/>
    <property type="evidence" value="ECO:0007669"/>
    <property type="project" value="InterPro"/>
</dbReference>
<evidence type="ECO:0000256" key="1">
    <source>
        <dbReference type="ARBA" id="ARBA00022603"/>
    </source>
</evidence>
<dbReference type="Gene3D" id="3.40.50.150">
    <property type="entry name" value="Vaccinia Virus protein VP39"/>
    <property type="match status" value="1"/>
</dbReference>
<sequence length="171" mass="18822">MSLKTTWGLFSYQKIDPGTKLLAENIIVKPGKKCLDLGCGYGVLGVVMAKLSAGQVWFIDRDVVALEYAKINCAHNNIEDFKVIASNGFESAGDEKFDLIVSNLPTHTANDMIEWLISESEKHLNPGGELWVVTVNALKQFMESGLKKTFGNYELVIKNSTHAVAKSRKTG</sequence>
<evidence type="ECO:0000313" key="4">
    <source>
        <dbReference type="EMBL" id="KKW00542.1"/>
    </source>
</evidence>
<dbReference type="AlphaFoldDB" id="A0A0G1XDA0"/>
<dbReference type="SUPFAM" id="SSF53335">
    <property type="entry name" value="S-adenosyl-L-methionine-dependent methyltransferases"/>
    <property type="match status" value="1"/>
</dbReference>
<protein>
    <submittedName>
        <fullName evidence="4">Methyltransferase</fullName>
    </submittedName>
</protein>
<proteinExistence type="predicted"/>
<dbReference type="InterPro" id="IPR029063">
    <property type="entry name" value="SAM-dependent_MTases_sf"/>
</dbReference>
<dbReference type="CDD" id="cd02440">
    <property type="entry name" value="AdoMet_MTases"/>
    <property type="match status" value="1"/>
</dbReference>
<keyword evidence="2 4" id="KW-0808">Transferase</keyword>
<dbReference type="InterPro" id="IPR007848">
    <property type="entry name" value="Small_mtfrase_dom"/>
</dbReference>
<dbReference type="EMBL" id="LCPP01000009">
    <property type="protein sequence ID" value="KKW00542.1"/>
    <property type="molecule type" value="Genomic_DNA"/>
</dbReference>
<evidence type="ECO:0000259" key="3">
    <source>
        <dbReference type="Pfam" id="PF05175"/>
    </source>
</evidence>
<dbReference type="GO" id="GO:0032259">
    <property type="term" value="P:methylation"/>
    <property type="evidence" value="ECO:0007669"/>
    <property type="project" value="UniProtKB-KW"/>
</dbReference>
<name>A0A0G1XDA0_9BACT</name>
<comment type="caution">
    <text evidence="4">The sequence shown here is derived from an EMBL/GenBank/DDBJ whole genome shotgun (WGS) entry which is preliminary data.</text>
</comment>
<reference evidence="4 5" key="1">
    <citation type="journal article" date="2015" name="Nature">
        <title>rRNA introns, odd ribosomes, and small enigmatic genomes across a large radiation of phyla.</title>
        <authorList>
            <person name="Brown C.T."/>
            <person name="Hug L.A."/>
            <person name="Thomas B.C."/>
            <person name="Sharon I."/>
            <person name="Castelle C.J."/>
            <person name="Singh A."/>
            <person name="Wilkins M.J."/>
            <person name="Williams K.H."/>
            <person name="Banfield J.F."/>
        </authorList>
    </citation>
    <scope>NUCLEOTIDE SEQUENCE [LARGE SCALE GENOMIC DNA]</scope>
</reference>
<evidence type="ECO:0000313" key="5">
    <source>
        <dbReference type="Proteomes" id="UP000034637"/>
    </source>
</evidence>